<evidence type="ECO:0000313" key="3">
    <source>
        <dbReference type="Proteomes" id="UP000316806"/>
    </source>
</evidence>
<organism evidence="2 3">
    <name type="scientific">Streptomyces spectabilis</name>
    <dbReference type="NCBI Taxonomy" id="68270"/>
    <lineage>
        <taxon>Bacteria</taxon>
        <taxon>Bacillati</taxon>
        <taxon>Actinomycetota</taxon>
        <taxon>Actinomycetes</taxon>
        <taxon>Kitasatosporales</taxon>
        <taxon>Streptomycetaceae</taxon>
        <taxon>Streptomyces</taxon>
    </lineage>
</organism>
<proteinExistence type="predicted"/>
<accession>A0A516R1Q8</accession>
<dbReference type="EMBL" id="CP040916">
    <property type="protein sequence ID" value="QDQ09593.1"/>
    <property type="molecule type" value="Genomic_DNA"/>
</dbReference>
<protein>
    <submittedName>
        <fullName evidence="2">Uncharacterized protein</fullName>
    </submittedName>
</protein>
<evidence type="ECO:0000256" key="1">
    <source>
        <dbReference type="SAM" id="MobiDB-lite"/>
    </source>
</evidence>
<dbReference type="Proteomes" id="UP000316806">
    <property type="component" value="Chromosome"/>
</dbReference>
<dbReference type="RefSeq" id="WP_144001171.1">
    <property type="nucleotide sequence ID" value="NZ_CP040916.1"/>
</dbReference>
<gene>
    <name evidence="2" type="ORF">FH965_02650</name>
</gene>
<reference evidence="2 3" key="1">
    <citation type="journal article" date="2019" name="J. Ind. Microbiol. Biotechnol.">
        <title>The complete genomic sequence of Streptomyces spectabilis NRRL-2792 and identification of secondary metabolite biosynthetic gene clusters.</title>
        <authorList>
            <person name="Sinha A."/>
            <person name="Phillips-Salemka S."/>
            <person name="Niraula T.A."/>
            <person name="Short K.A."/>
            <person name="Niraula N.P."/>
        </authorList>
    </citation>
    <scope>NUCLEOTIDE SEQUENCE [LARGE SCALE GENOMIC DNA]</scope>
    <source>
        <strain evidence="2 3">NRRL 2792</strain>
    </source>
</reference>
<name>A0A516R1Q8_STRST</name>
<sequence>MTSTTPRTAPPAASARLSDDFPVLLGPVRVETRFTQAELLVRIFPDEWALDRFEPRPTRSEITALDAYWTARWAAGGRDAGVRAAWQELVQRVSAGRASWLLGTRPPANPADEPTGAPAGRTILVVVTPQPVAATDRQPTVAYWTSVWRAHGDRRLLRQADATLLTAVGAGRANAIRSRRASGTDAAPVSTSDDVSVAFLVLPPVAAADTAPQSWTRAALARLLPERFQVIGYVGGQQVLAATGAPVPATLPVSPDPGATDQLKVDETTGALHVPEDLRWLTDFDRAVALGMGLRIPLDDRTRGGLDRLVVFGLREQPDAAKSAADLADLISRQVRGPSGYGLVPQGTPTNNTEQAPAGQDATDEADAALRAAAGAPLAGAADWTTRTDGQCFTDLLGLDPAVLTGMPNADGTDQRDARAANTALWPMTWGAFLQSALHPVLDRGAVGRTRDFFLRYVSGRGPLPSFKIGRQPYGIVATTAFSRLAWPDAAPFLRGLNRVLGTVAQDWQLASAKVARLGAATDDAHQLLLDVLALHPTSTEYHQRYALSVEDIFNRENLGGLGSTVLPALDRLNMPGPLRTLLARLGYEGGTRARDPELLRRLFTDAQQPLLAPLIDARPLSETDPLPPCTDDRRSYLRWLADAAGTDLDTIRLESGFADDSPPAALLYLLLRHSVLLGWADAARDLAVAAGTASATEAATDSPFVHIRIPAPGQSLPSESRFRRLYAPDPAVTGSPEQLLVDFIPGVLGRSPATAELAEQTRALSLLADLPTARLERVLAEHLDLATYRLDAWRLGLATARLAELRFGADGSGPPRRGVHLGAYGWLEDVRPSSDQLTPVQLTGPLAQVFGGGAPLLHNPANAGFVHAPSPGHARTAAVLRAGYVANSAPDSPHTFAVDLSSERVRVALGLLDGLRQGQSLGALLGYRLERGLHDRHDEAEVDRFIAALRGRFPLRAGRIPQTVAVPSDSSQPVAIEQVEARNVVDGLALVRHVTRTDVPDTYPFGLADALPAATPAQSAVLTAEVRRLLDIHDALADLAVAESTHQALSGNTERASATLDAYAKAGFPPEPTVVGTPRSGTTLTHRFGLRLTPGLRPGHGATPRAQAEPAVDDWLEGLLPDAGDVVALVAWTDPVNGRARSKSVSLDDVGFAPIDLLWALRTTGTEAMTDLEDRIVGVVVDREGPRPDAELTIRHTQRVEGQVTFFELSPLIGALRTLLTTSRPLRTSDLVPAARTTPVDRAVDDAVALPRERPEAVLASLTELRDDVDDYLHDLSPLYPAPPAPPRRPEVLGAIDAFLSRYADLVSAASGFGMTRSGWGELAQWRRLLYADVLTAVAAVAARMTRALADADALIARYDALPAATPDSERFRLLQQAQRLLTTQPAGPRPNRPAQLRATVGNRRREFSTRLQGLDQQARTTRATLSGLLSEVSDRLPLTDIDPAGLDLTPFQDRVVAFGKELLDRARALRKDISDRISAADGALAEHARAVTGPDRVEAGLDALKALLGPDVLAVPEFTPPPAIAAELRKARGDGDKLLRHLTQPPLSRDFPVDDWLHGIARVREMPRLWEQAVVLADALRDNGALRATPGSGPRTVDAGPELEPVQLPYRPGDHWLGMEFAADTTITEDKLLFTAHYANSSRTGDDEAHCGLLFDEWTEVIPAERETTAIAADIDRPDSEPPQAMLLVAPPVRTGTWNTDDLVAAIHETFDLARSRAVEPAHLDGTAYAHLLPATLMSATAQPITISTDLATANARWKADHD</sequence>
<evidence type="ECO:0000313" key="2">
    <source>
        <dbReference type="EMBL" id="QDQ09593.1"/>
    </source>
</evidence>
<feature type="region of interest" description="Disordered" evidence="1">
    <location>
        <begin position="338"/>
        <end position="364"/>
    </location>
</feature>